<feature type="transmembrane region" description="Helical" evidence="5">
    <location>
        <begin position="63"/>
        <end position="81"/>
    </location>
</feature>
<feature type="domain" description="Serine/threonine-protein kinase D1-3-like ubiquitin-like" evidence="7">
    <location>
        <begin position="8"/>
        <end position="46"/>
    </location>
</feature>
<proteinExistence type="predicted"/>
<dbReference type="Proteomes" id="UP000283509">
    <property type="component" value="Unassembled WGS sequence"/>
</dbReference>
<dbReference type="GO" id="GO:0016020">
    <property type="term" value="C:membrane"/>
    <property type="evidence" value="ECO:0007669"/>
    <property type="project" value="UniProtKB-SubCell"/>
</dbReference>
<dbReference type="AlphaFoldDB" id="A0A3R7NAU0"/>
<sequence>MEVTGQDISFSLQHGLVRDTTTVNASQLTLKTLKDRACDFINSKVGRRCSLGGAATAVGSRKVRTLLVAAIVLMGVLVPDFGKILNLIGGSSVTIESFVLPPLCYLKLCRAKDDHGKPFRSVGIVESSVLVVVIGIGVCAGVITTYTAAAAIATPGALGKTCFFS</sequence>
<dbReference type="EMBL" id="QCYY01000884">
    <property type="protein sequence ID" value="ROT82094.1"/>
    <property type="molecule type" value="Genomic_DNA"/>
</dbReference>
<name>A0A3R7NAU0_PENVA</name>
<feature type="transmembrane region" description="Helical" evidence="5">
    <location>
        <begin position="87"/>
        <end position="108"/>
    </location>
</feature>
<evidence type="ECO:0000256" key="4">
    <source>
        <dbReference type="ARBA" id="ARBA00023136"/>
    </source>
</evidence>
<evidence type="ECO:0000313" key="8">
    <source>
        <dbReference type="EMBL" id="ROT82094.1"/>
    </source>
</evidence>
<feature type="domain" description="Amino acid transporter transmembrane" evidence="6">
    <location>
        <begin position="63"/>
        <end position="136"/>
    </location>
</feature>
<dbReference type="STRING" id="6689.A0A3R7NAU0"/>
<evidence type="ECO:0000256" key="1">
    <source>
        <dbReference type="ARBA" id="ARBA00004370"/>
    </source>
</evidence>
<reference evidence="8 9" key="1">
    <citation type="submission" date="2018-04" db="EMBL/GenBank/DDBJ databases">
        <authorList>
            <person name="Zhang X."/>
            <person name="Yuan J."/>
            <person name="Li F."/>
            <person name="Xiang J."/>
        </authorList>
    </citation>
    <scope>NUCLEOTIDE SEQUENCE [LARGE SCALE GENOMIC DNA]</scope>
    <source>
        <tissue evidence="8">Muscle</tissue>
    </source>
</reference>
<keyword evidence="2 5" id="KW-0812">Transmembrane</keyword>
<evidence type="ECO:0000259" key="7">
    <source>
        <dbReference type="Pfam" id="PF25525"/>
    </source>
</evidence>
<organism evidence="8 9">
    <name type="scientific">Penaeus vannamei</name>
    <name type="common">Whiteleg shrimp</name>
    <name type="synonym">Litopenaeus vannamei</name>
    <dbReference type="NCBI Taxonomy" id="6689"/>
    <lineage>
        <taxon>Eukaryota</taxon>
        <taxon>Metazoa</taxon>
        <taxon>Ecdysozoa</taxon>
        <taxon>Arthropoda</taxon>
        <taxon>Crustacea</taxon>
        <taxon>Multicrustacea</taxon>
        <taxon>Malacostraca</taxon>
        <taxon>Eumalacostraca</taxon>
        <taxon>Eucarida</taxon>
        <taxon>Decapoda</taxon>
        <taxon>Dendrobranchiata</taxon>
        <taxon>Penaeoidea</taxon>
        <taxon>Penaeidae</taxon>
        <taxon>Penaeus</taxon>
    </lineage>
</organism>
<dbReference type="Pfam" id="PF25525">
    <property type="entry name" value="Ubiquitin_PRKD1_N"/>
    <property type="match status" value="1"/>
</dbReference>
<comment type="caution">
    <text evidence="8">The sequence shown here is derived from an EMBL/GenBank/DDBJ whole genome shotgun (WGS) entry which is preliminary data.</text>
</comment>
<keyword evidence="9" id="KW-1185">Reference proteome</keyword>
<evidence type="ECO:0000313" key="9">
    <source>
        <dbReference type="Proteomes" id="UP000283509"/>
    </source>
</evidence>
<evidence type="ECO:0000259" key="6">
    <source>
        <dbReference type="Pfam" id="PF01490"/>
    </source>
</evidence>
<dbReference type="InterPro" id="IPR013057">
    <property type="entry name" value="AA_transpt_TM"/>
</dbReference>
<protein>
    <submittedName>
        <fullName evidence="8">Proton-coupled amino acid transporter 4</fullName>
    </submittedName>
</protein>
<dbReference type="Pfam" id="PF01490">
    <property type="entry name" value="Aa_trans"/>
    <property type="match status" value="1"/>
</dbReference>
<comment type="subcellular location">
    <subcellularLocation>
        <location evidence="1">Membrane</location>
    </subcellularLocation>
</comment>
<gene>
    <name evidence="8" type="ORF">C7M84_024744</name>
</gene>
<dbReference type="InterPro" id="IPR057764">
    <property type="entry name" value="Ubiquitin_PRKD1-3_N"/>
</dbReference>
<keyword evidence="4 5" id="KW-0472">Membrane</keyword>
<accession>A0A3R7NAU0</accession>
<keyword evidence="3 5" id="KW-1133">Transmembrane helix</keyword>
<reference evidence="8 9" key="2">
    <citation type="submission" date="2019-01" db="EMBL/GenBank/DDBJ databases">
        <title>The decoding of complex shrimp genome reveals the adaptation for benthos swimmer, frequently molting mechanism and breeding impact on genome.</title>
        <authorList>
            <person name="Sun Y."/>
            <person name="Gao Y."/>
            <person name="Yu Y."/>
        </authorList>
    </citation>
    <scope>NUCLEOTIDE SEQUENCE [LARGE SCALE GENOMIC DNA]</scope>
    <source>
        <tissue evidence="8">Muscle</tissue>
    </source>
</reference>
<evidence type="ECO:0000256" key="2">
    <source>
        <dbReference type="ARBA" id="ARBA00022692"/>
    </source>
</evidence>
<feature type="transmembrane region" description="Helical" evidence="5">
    <location>
        <begin position="129"/>
        <end position="153"/>
    </location>
</feature>
<evidence type="ECO:0000256" key="5">
    <source>
        <dbReference type="SAM" id="Phobius"/>
    </source>
</evidence>
<evidence type="ECO:0000256" key="3">
    <source>
        <dbReference type="ARBA" id="ARBA00022989"/>
    </source>
</evidence>